<proteinExistence type="predicted"/>
<evidence type="ECO:0000313" key="3">
    <source>
        <dbReference type="Proteomes" id="UP000017836"/>
    </source>
</evidence>
<dbReference type="Gramene" id="ERM99662">
    <property type="protein sequence ID" value="ERM99662"/>
    <property type="gene ID" value="AMTR_s00099p00033600"/>
</dbReference>
<dbReference type="Proteomes" id="UP000017836">
    <property type="component" value="Unassembled WGS sequence"/>
</dbReference>
<dbReference type="AlphaFoldDB" id="W1NVN9"/>
<dbReference type="HOGENOM" id="CLU_2870598_0_0_1"/>
<evidence type="ECO:0000256" key="1">
    <source>
        <dbReference type="SAM" id="MobiDB-lite"/>
    </source>
</evidence>
<keyword evidence="3" id="KW-1185">Reference proteome</keyword>
<evidence type="ECO:0000313" key="2">
    <source>
        <dbReference type="EMBL" id="ERM99662.1"/>
    </source>
</evidence>
<feature type="region of interest" description="Disordered" evidence="1">
    <location>
        <begin position="27"/>
        <end position="48"/>
    </location>
</feature>
<accession>W1NVN9</accession>
<protein>
    <submittedName>
        <fullName evidence="2">Uncharacterized protein</fullName>
    </submittedName>
</protein>
<organism evidence="2 3">
    <name type="scientific">Amborella trichopoda</name>
    <dbReference type="NCBI Taxonomy" id="13333"/>
    <lineage>
        <taxon>Eukaryota</taxon>
        <taxon>Viridiplantae</taxon>
        <taxon>Streptophyta</taxon>
        <taxon>Embryophyta</taxon>
        <taxon>Tracheophyta</taxon>
        <taxon>Spermatophyta</taxon>
        <taxon>Magnoliopsida</taxon>
        <taxon>Amborellales</taxon>
        <taxon>Amborellaceae</taxon>
        <taxon>Amborella</taxon>
    </lineage>
</organism>
<name>W1NVN9_AMBTC</name>
<dbReference type="EMBL" id="KI394994">
    <property type="protein sequence ID" value="ERM99662.1"/>
    <property type="molecule type" value="Genomic_DNA"/>
</dbReference>
<reference evidence="3" key="1">
    <citation type="journal article" date="2013" name="Science">
        <title>The Amborella genome and the evolution of flowering plants.</title>
        <authorList>
            <consortium name="Amborella Genome Project"/>
        </authorList>
    </citation>
    <scope>NUCLEOTIDE SEQUENCE [LARGE SCALE GENOMIC DNA]</scope>
</reference>
<sequence>MANTPTAFEGGDINVIISNVLDDNWLDSGDVSKDSGEEDGGGSLDSGENASFWEVQRCLVEVQT</sequence>
<gene>
    <name evidence="2" type="ORF">AMTR_s00099p00033600</name>
</gene>